<proteinExistence type="inferred from homology"/>
<dbReference type="CDD" id="cd07012">
    <property type="entry name" value="PBP2_Bug_TTT"/>
    <property type="match status" value="1"/>
</dbReference>
<keyword evidence="2" id="KW-0732">Signal</keyword>
<dbReference type="PANTHER" id="PTHR42928">
    <property type="entry name" value="TRICARBOXYLATE-BINDING PROTEIN"/>
    <property type="match status" value="1"/>
</dbReference>
<dbReference type="InterPro" id="IPR005064">
    <property type="entry name" value="BUG"/>
</dbReference>
<dbReference type="Gene3D" id="3.40.190.10">
    <property type="entry name" value="Periplasmic binding protein-like II"/>
    <property type="match status" value="1"/>
</dbReference>
<organism evidence="3 4">
    <name type="scientific">Lampropedia hyalina DSM 16112</name>
    <dbReference type="NCBI Taxonomy" id="1122156"/>
    <lineage>
        <taxon>Bacteria</taxon>
        <taxon>Pseudomonadati</taxon>
        <taxon>Pseudomonadota</taxon>
        <taxon>Betaproteobacteria</taxon>
        <taxon>Burkholderiales</taxon>
        <taxon>Comamonadaceae</taxon>
        <taxon>Lampropedia</taxon>
    </lineage>
</organism>
<dbReference type="Gene3D" id="3.40.190.150">
    <property type="entry name" value="Bordetella uptake gene, domain 1"/>
    <property type="match status" value="1"/>
</dbReference>
<evidence type="ECO:0000256" key="1">
    <source>
        <dbReference type="ARBA" id="ARBA00006987"/>
    </source>
</evidence>
<gene>
    <name evidence="3" type="ORF">SAMN02745117_01261</name>
</gene>
<keyword evidence="3" id="KW-0675">Receptor</keyword>
<dbReference type="STRING" id="1122156.SAMN02745117_01261"/>
<evidence type="ECO:0000313" key="3">
    <source>
        <dbReference type="EMBL" id="SHF06317.1"/>
    </source>
</evidence>
<name>A0A1M4YKZ3_9BURK</name>
<dbReference type="Proteomes" id="UP000184327">
    <property type="component" value="Unassembled WGS sequence"/>
</dbReference>
<sequence>MRRRFNLSVGSRKLLAGLACCASWLGLAAAPALAQEASGFPQRTITLIVNGGAGSLPDIFARPLAEQLQQSLGQTVVVDNRPGAGGMVALQQLKGSDGSGHTLAIVTNAHAVWSPYIFPKLTYDPAVDLKPVSPIAVLPMALVVNPKVQAKNLKELFALAKAQPGVLNYASSGNGSPPHVLFEVLLSQAGKPDIVHIPFKTGPDALMSTVAGDTQIYFAGSALVEPMLKDGRLRALAVSPAVQSEGFAQVPTLEQEGHAGFESAVWIGLVAHKDTPDAVVAVLNRAVTQALQAPAYLATMQANGSIPYPDSAAGFAQRIARERSEWAPQLERLGIRPN</sequence>
<feature type="chain" id="PRO_5012838503" evidence="2">
    <location>
        <begin position="35"/>
        <end position="338"/>
    </location>
</feature>
<keyword evidence="4" id="KW-1185">Reference proteome</keyword>
<dbReference type="EMBL" id="FQUZ01000012">
    <property type="protein sequence ID" value="SHF06317.1"/>
    <property type="molecule type" value="Genomic_DNA"/>
</dbReference>
<dbReference type="InterPro" id="IPR042100">
    <property type="entry name" value="Bug_dom1"/>
</dbReference>
<accession>A0A1M4YKZ3</accession>
<evidence type="ECO:0000256" key="2">
    <source>
        <dbReference type="SAM" id="SignalP"/>
    </source>
</evidence>
<dbReference type="PANTHER" id="PTHR42928:SF5">
    <property type="entry name" value="BLR1237 PROTEIN"/>
    <property type="match status" value="1"/>
</dbReference>
<protein>
    <submittedName>
        <fullName evidence="3">Tripartite-type tricarboxylate transporter, receptor component TctC</fullName>
    </submittedName>
</protein>
<comment type="similarity">
    <text evidence="1">Belongs to the UPF0065 (bug) family.</text>
</comment>
<reference evidence="3 4" key="1">
    <citation type="submission" date="2016-11" db="EMBL/GenBank/DDBJ databases">
        <authorList>
            <person name="Jaros S."/>
            <person name="Januszkiewicz K."/>
            <person name="Wedrychowicz H."/>
        </authorList>
    </citation>
    <scope>NUCLEOTIDE SEQUENCE [LARGE SCALE GENOMIC DNA]</scope>
    <source>
        <strain evidence="3 4">DSM 16112</strain>
    </source>
</reference>
<dbReference type="RefSeq" id="WP_234971068.1">
    <property type="nucleotide sequence ID" value="NZ_FQUZ01000012.1"/>
</dbReference>
<evidence type="ECO:0000313" key="4">
    <source>
        <dbReference type="Proteomes" id="UP000184327"/>
    </source>
</evidence>
<dbReference type="AlphaFoldDB" id="A0A1M4YKZ3"/>
<dbReference type="Pfam" id="PF03401">
    <property type="entry name" value="TctC"/>
    <property type="match status" value="1"/>
</dbReference>
<feature type="signal peptide" evidence="2">
    <location>
        <begin position="1"/>
        <end position="34"/>
    </location>
</feature>
<dbReference type="SUPFAM" id="SSF53850">
    <property type="entry name" value="Periplasmic binding protein-like II"/>
    <property type="match status" value="1"/>
</dbReference>
<dbReference type="PIRSF" id="PIRSF017082">
    <property type="entry name" value="YflP"/>
    <property type="match status" value="1"/>
</dbReference>